<evidence type="ECO:0008006" key="3">
    <source>
        <dbReference type="Google" id="ProtNLM"/>
    </source>
</evidence>
<accession>A0A1D3UPK7</accession>
<dbReference type="OrthoDB" id="672629at2"/>
<dbReference type="PROSITE" id="PS51257">
    <property type="entry name" value="PROKAR_LIPOPROTEIN"/>
    <property type="match status" value="1"/>
</dbReference>
<evidence type="ECO:0000313" key="1">
    <source>
        <dbReference type="EMBL" id="SCQ21958.1"/>
    </source>
</evidence>
<sequence length="181" mass="20763">MKTFSFIPFSLWIGISLCSCTGGNKEYVYNETVSNNVYWITEHYVESVYADFKNGYIQTAYEMRNDPMNEFRNKTSETVSDNLKKEIDSAFEKLNALEPSEQAKDFHQAITDYLNAVKGPLADALLAYCTLDTLDEEQKNALTQKVNEAYDKICEIETGMFEVQKTYFKNVGLKGKEKETD</sequence>
<dbReference type="AlphaFoldDB" id="A0A1D3UPK7"/>
<organism evidence="1 2">
    <name type="scientific">Tannerella forsythia</name>
    <name type="common">Bacteroides forsythus</name>
    <dbReference type="NCBI Taxonomy" id="28112"/>
    <lineage>
        <taxon>Bacteria</taxon>
        <taxon>Pseudomonadati</taxon>
        <taxon>Bacteroidota</taxon>
        <taxon>Bacteroidia</taxon>
        <taxon>Bacteroidales</taxon>
        <taxon>Tannerellaceae</taxon>
        <taxon>Tannerella</taxon>
    </lineage>
</organism>
<gene>
    <name evidence="1" type="ORF">TFUB20_01553</name>
</gene>
<protein>
    <recommendedName>
        <fullName evidence="3">Lipoprotein</fullName>
    </recommendedName>
</protein>
<proteinExistence type="predicted"/>
<dbReference type="Proteomes" id="UP000182057">
    <property type="component" value="Unassembled WGS sequence"/>
</dbReference>
<evidence type="ECO:0000313" key="2">
    <source>
        <dbReference type="Proteomes" id="UP000182057"/>
    </source>
</evidence>
<reference evidence="1 2" key="1">
    <citation type="submission" date="2016-09" db="EMBL/GenBank/DDBJ databases">
        <authorList>
            <person name="Capua I."/>
            <person name="De Benedictis P."/>
            <person name="Joannis T."/>
            <person name="Lombin L.H."/>
            <person name="Cattoli G."/>
        </authorList>
    </citation>
    <scope>NUCLEOTIDE SEQUENCE [LARGE SCALE GENOMIC DNA]</scope>
    <source>
        <strain evidence="1 2">UB20</strain>
    </source>
</reference>
<dbReference type="EMBL" id="FMMM01000055">
    <property type="protein sequence ID" value="SCQ21958.1"/>
    <property type="molecule type" value="Genomic_DNA"/>
</dbReference>
<name>A0A1D3UPK7_TANFO</name>